<evidence type="ECO:0000313" key="8">
    <source>
        <dbReference type="Proteomes" id="UP000288058"/>
    </source>
</evidence>
<evidence type="ECO:0000256" key="4">
    <source>
        <dbReference type="ARBA" id="ARBA00023315"/>
    </source>
</evidence>
<evidence type="ECO:0000256" key="3">
    <source>
        <dbReference type="ARBA" id="ARBA00022679"/>
    </source>
</evidence>
<dbReference type="RefSeq" id="WP_126780293.1">
    <property type="nucleotide sequence ID" value="NZ_PIQC01000001.1"/>
</dbReference>
<name>A0A432Z6I6_9GAMM</name>
<protein>
    <recommendedName>
        <fullName evidence="5">[Ribosomal protein bS18]-alanine N-acetyltransferase</fullName>
        <ecNumber evidence="5">2.3.1.266</ecNumber>
    </recommendedName>
</protein>
<comment type="function">
    <text evidence="5">Acetylates the N-terminal alanine of ribosomal protein bS18.</text>
</comment>
<dbReference type="AlphaFoldDB" id="A0A432Z6I6"/>
<comment type="catalytic activity">
    <reaction evidence="5">
        <text>N-terminal L-alanyl-[ribosomal protein bS18] + acetyl-CoA = N-terminal N(alpha)-acetyl-L-alanyl-[ribosomal protein bS18] + CoA + H(+)</text>
        <dbReference type="Rhea" id="RHEA:43756"/>
        <dbReference type="Rhea" id="RHEA-COMP:10676"/>
        <dbReference type="Rhea" id="RHEA-COMP:10677"/>
        <dbReference type="ChEBI" id="CHEBI:15378"/>
        <dbReference type="ChEBI" id="CHEBI:57287"/>
        <dbReference type="ChEBI" id="CHEBI:57288"/>
        <dbReference type="ChEBI" id="CHEBI:64718"/>
        <dbReference type="ChEBI" id="CHEBI:83683"/>
        <dbReference type="EC" id="2.3.1.266"/>
    </reaction>
</comment>
<keyword evidence="4" id="KW-0012">Acyltransferase</keyword>
<dbReference type="EC" id="2.3.1.266" evidence="5"/>
<dbReference type="NCBIfam" id="TIGR01575">
    <property type="entry name" value="rimI"/>
    <property type="match status" value="1"/>
</dbReference>
<keyword evidence="3 7" id="KW-0808">Transferase</keyword>
<evidence type="ECO:0000313" key="7">
    <source>
        <dbReference type="EMBL" id="RUO73512.1"/>
    </source>
</evidence>
<dbReference type="SUPFAM" id="SSF55729">
    <property type="entry name" value="Acyl-CoA N-acyltransferases (Nat)"/>
    <property type="match status" value="1"/>
</dbReference>
<dbReference type="GO" id="GO:0005737">
    <property type="term" value="C:cytoplasm"/>
    <property type="evidence" value="ECO:0007669"/>
    <property type="project" value="UniProtKB-SubCell"/>
</dbReference>
<keyword evidence="2 5" id="KW-0963">Cytoplasm</keyword>
<dbReference type="EMBL" id="PIQC01000001">
    <property type="protein sequence ID" value="RUO73512.1"/>
    <property type="molecule type" value="Genomic_DNA"/>
</dbReference>
<dbReference type="Proteomes" id="UP000288058">
    <property type="component" value="Unassembled WGS sequence"/>
</dbReference>
<evidence type="ECO:0000256" key="2">
    <source>
        <dbReference type="ARBA" id="ARBA00022490"/>
    </source>
</evidence>
<organism evidence="7 8">
    <name type="scientific">Idiomarina ramblicola</name>
    <dbReference type="NCBI Taxonomy" id="263724"/>
    <lineage>
        <taxon>Bacteria</taxon>
        <taxon>Pseudomonadati</taxon>
        <taxon>Pseudomonadota</taxon>
        <taxon>Gammaproteobacteria</taxon>
        <taxon>Alteromonadales</taxon>
        <taxon>Idiomarinaceae</taxon>
        <taxon>Idiomarina</taxon>
    </lineage>
</organism>
<dbReference type="PANTHER" id="PTHR43420">
    <property type="entry name" value="ACETYLTRANSFERASE"/>
    <property type="match status" value="1"/>
</dbReference>
<keyword evidence="8" id="KW-1185">Reference proteome</keyword>
<reference evidence="8" key="1">
    <citation type="journal article" date="2018" name="Front. Microbiol.">
        <title>Genome-Based Analysis Reveals the Taxonomy and Diversity of the Family Idiomarinaceae.</title>
        <authorList>
            <person name="Liu Y."/>
            <person name="Lai Q."/>
            <person name="Shao Z."/>
        </authorList>
    </citation>
    <scope>NUCLEOTIDE SEQUENCE [LARGE SCALE GENOMIC DNA]</scope>
    <source>
        <strain evidence="8">R22</strain>
    </source>
</reference>
<dbReference type="PROSITE" id="PS51186">
    <property type="entry name" value="GNAT"/>
    <property type="match status" value="1"/>
</dbReference>
<dbReference type="PANTHER" id="PTHR43420:SF44">
    <property type="entry name" value="ACETYLTRANSFERASE YPEA"/>
    <property type="match status" value="1"/>
</dbReference>
<dbReference type="Pfam" id="PF00583">
    <property type="entry name" value="Acetyltransf_1"/>
    <property type="match status" value="1"/>
</dbReference>
<evidence type="ECO:0000256" key="1">
    <source>
        <dbReference type="ARBA" id="ARBA00005395"/>
    </source>
</evidence>
<dbReference type="InterPro" id="IPR006464">
    <property type="entry name" value="AcTrfase_RimI/Ard1"/>
</dbReference>
<dbReference type="InterPro" id="IPR050680">
    <property type="entry name" value="YpeA/RimI_acetyltransf"/>
</dbReference>
<proteinExistence type="inferred from homology"/>
<dbReference type="CDD" id="cd04301">
    <property type="entry name" value="NAT_SF"/>
    <property type="match status" value="1"/>
</dbReference>
<feature type="domain" description="N-acetyltransferase" evidence="6">
    <location>
        <begin position="4"/>
        <end position="146"/>
    </location>
</feature>
<dbReference type="OrthoDB" id="9796919at2"/>
<accession>A0A432Z6I6</accession>
<comment type="similarity">
    <text evidence="1 5">Belongs to the acetyltransferase family. RimI subfamily.</text>
</comment>
<evidence type="ECO:0000259" key="6">
    <source>
        <dbReference type="PROSITE" id="PS51186"/>
    </source>
</evidence>
<dbReference type="InterPro" id="IPR000182">
    <property type="entry name" value="GNAT_dom"/>
</dbReference>
<sequence length="148" mass="17230">MQSVNIENFRPGEVEFSVEKKAHSHPWPWSVFSQSYGENYRCRRLVSNFGVIGFTISQRVVDELTLHNIAVDPQYQGRGLGNKLMQDLLDYAEENHCIVFLEVRASNVSAIRLYERNGFDTVGRRTNYYPSDEGREDALVMRWSCQKY</sequence>
<dbReference type="GO" id="GO:0008999">
    <property type="term" value="F:protein-N-terminal-alanine acetyltransferase activity"/>
    <property type="evidence" value="ECO:0007669"/>
    <property type="project" value="UniProtKB-EC"/>
</dbReference>
<comment type="caution">
    <text evidence="7">The sequence shown here is derived from an EMBL/GenBank/DDBJ whole genome shotgun (WGS) entry which is preliminary data.</text>
</comment>
<dbReference type="Gene3D" id="3.40.630.30">
    <property type="match status" value="1"/>
</dbReference>
<evidence type="ECO:0000256" key="5">
    <source>
        <dbReference type="RuleBase" id="RU363094"/>
    </source>
</evidence>
<comment type="subcellular location">
    <subcellularLocation>
        <location evidence="5">Cytoplasm</location>
    </subcellularLocation>
</comment>
<dbReference type="InterPro" id="IPR016181">
    <property type="entry name" value="Acyl_CoA_acyltransferase"/>
</dbReference>
<gene>
    <name evidence="7" type="primary">rimI</name>
    <name evidence="7" type="ORF">CWI78_03520</name>
</gene>